<dbReference type="Pfam" id="PF07992">
    <property type="entry name" value="Pyr_redox_2"/>
    <property type="match status" value="1"/>
</dbReference>
<keyword evidence="7" id="KW-0560">Oxidoreductase</keyword>
<accession>A0A401LEX3</accession>
<dbReference type="CDD" id="cd02803">
    <property type="entry name" value="OYE_like_FMN_family"/>
    <property type="match status" value="1"/>
</dbReference>
<dbReference type="AlphaFoldDB" id="A0A401LEX3"/>
<dbReference type="InterPro" id="IPR023753">
    <property type="entry name" value="FAD/NAD-binding_dom"/>
</dbReference>
<dbReference type="GO" id="GO:0010181">
    <property type="term" value="F:FMN binding"/>
    <property type="evidence" value="ECO:0007669"/>
    <property type="project" value="InterPro"/>
</dbReference>
<dbReference type="GO" id="GO:0016491">
    <property type="term" value="F:oxidoreductase activity"/>
    <property type="evidence" value="ECO:0007669"/>
    <property type="project" value="UniProtKB-KW"/>
</dbReference>
<dbReference type="GO" id="GO:0046872">
    <property type="term" value="F:metal ion binding"/>
    <property type="evidence" value="ECO:0007669"/>
    <property type="project" value="UniProtKB-KW"/>
</dbReference>
<keyword evidence="4" id="KW-0285">Flavoprotein</keyword>
<keyword evidence="5" id="KW-0288">FMN</keyword>
<dbReference type="PANTHER" id="PTHR42917">
    <property type="entry name" value="2,4-DIENOYL-COA REDUCTASE"/>
    <property type="match status" value="1"/>
</dbReference>
<dbReference type="SUPFAM" id="SSF51971">
    <property type="entry name" value="Nucleotide-binding domain"/>
    <property type="match status" value="1"/>
</dbReference>
<comment type="cofactor">
    <cofactor evidence="2">
        <name>[4Fe-4S] cluster</name>
        <dbReference type="ChEBI" id="CHEBI:49883"/>
    </cofactor>
</comment>
<keyword evidence="9" id="KW-0411">Iron-sulfur</keyword>
<dbReference type="Pfam" id="PF00724">
    <property type="entry name" value="Oxidored_FMN"/>
    <property type="match status" value="1"/>
</dbReference>
<dbReference type="PRINTS" id="PR00469">
    <property type="entry name" value="PNDRDTASEII"/>
</dbReference>
<dbReference type="SUPFAM" id="SSF51395">
    <property type="entry name" value="FMN-linked oxidoreductases"/>
    <property type="match status" value="1"/>
</dbReference>
<protein>
    <submittedName>
        <fullName evidence="12">NADH oxidase</fullName>
    </submittedName>
</protein>
<keyword evidence="8" id="KW-0408">Iron</keyword>
<dbReference type="InterPro" id="IPR001155">
    <property type="entry name" value="OxRdtase_FMN_N"/>
</dbReference>
<keyword evidence="6" id="KW-0479">Metal-binding</keyword>
<sequence length="645" mass="69973">MVFTPFRLRELELKNRWIMLAMHTGFATGNALTERDYAFYEERAKGGAAAVTVLLAVNEAGALKGMYDAETVEKESLRTLAERVHAHDCRLIVQLFHCGRNESAKNHGEKPLLAPSAVASPIFRTEPQEMTAEELAKTKAAFANAAALCKEIGADIVEVSASAGYLLSEFFSPLTNQRTDVYGYQTENGMTYPLEVLAAVRAAVGDFPILVKVSAAQMVEGGYELTDTLRFCKKAEDAGTIDGVTVTGGWHESPVEQISYHVSKGGYAPFAGALKKYLSVPVIACNRIHDAETAERILAQGLCDFCGTARAFLADAAFANRLQAGKPYLPCQSCNKCIAAVLKGKELFCAFNPEAGNEAFEHQRRKIATRKECIVIGGGPAGMEAAKKSAERGFVTTLLCREKELGGQLRLAALPPKKEGLLDYIAYMKATLAELGVTVLTETEATLDFIKERKPYFTVVATGSQPEKQPIEGLSDEKYFTAQEILQMPEEKIAEMLQGTVAILGGGAVGLETAAFLTQRLPEGAAEFGIKIIEQKEKMGMDMGAMARPLLNELKKKNVSFLTTTTATLMDGSKLYVKIGEMTLFVSADTVIWAGGGEPVVDTELTMWLMDERMSYAVVGDANEIGDGGTAIKDAYELYTHLYLA</sequence>
<evidence type="ECO:0000256" key="9">
    <source>
        <dbReference type="ARBA" id="ARBA00023014"/>
    </source>
</evidence>
<evidence type="ECO:0000256" key="4">
    <source>
        <dbReference type="ARBA" id="ARBA00022630"/>
    </source>
</evidence>
<evidence type="ECO:0000256" key="6">
    <source>
        <dbReference type="ARBA" id="ARBA00022723"/>
    </source>
</evidence>
<comment type="cofactor">
    <cofactor evidence="1">
        <name>FMN</name>
        <dbReference type="ChEBI" id="CHEBI:58210"/>
    </cofactor>
</comment>
<dbReference type="PRINTS" id="PR00368">
    <property type="entry name" value="FADPNR"/>
</dbReference>
<evidence type="ECO:0000256" key="1">
    <source>
        <dbReference type="ARBA" id="ARBA00001917"/>
    </source>
</evidence>
<dbReference type="PANTHER" id="PTHR42917:SF2">
    <property type="entry name" value="2,4-DIENOYL-COA REDUCTASE [(2E)-ENOYL-COA-PRODUCING]"/>
    <property type="match status" value="1"/>
</dbReference>
<dbReference type="InterPro" id="IPR013785">
    <property type="entry name" value="Aldolase_TIM"/>
</dbReference>
<dbReference type="Gene3D" id="3.20.20.70">
    <property type="entry name" value="Aldolase class I"/>
    <property type="match status" value="1"/>
</dbReference>
<dbReference type="Gene3D" id="3.50.50.60">
    <property type="entry name" value="FAD/NAD(P)-binding domain"/>
    <property type="match status" value="1"/>
</dbReference>
<evidence type="ECO:0000259" key="11">
    <source>
        <dbReference type="Pfam" id="PF07992"/>
    </source>
</evidence>
<feature type="domain" description="FAD/NAD(P)-binding" evidence="11">
    <location>
        <begin position="372"/>
        <end position="602"/>
    </location>
</feature>
<evidence type="ECO:0000256" key="7">
    <source>
        <dbReference type="ARBA" id="ARBA00023002"/>
    </source>
</evidence>
<dbReference type="Proteomes" id="UP000287361">
    <property type="component" value="Unassembled WGS sequence"/>
</dbReference>
<evidence type="ECO:0000259" key="10">
    <source>
        <dbReference type="Pfam" id="PF00724"/>
    </source>
</evidence>
<dbReference type="SUPFAM" id="SSF51905">
    <property type="entry name" value="FAD/NAD(P)-binding domain"/>
    <property type="match status" value="1"/>
</dbReference>
<evidence type="ECO:0000256" key="2">
    <source>
        <dbReference type="ARBA" id="ARBA00001966"/>
    </source>
</evidence>
<evidence type="ECO:0000313" key="12">
    <source>
        <dbReference type="EMBL" id="GCB30090.1"/>
    </source>
</evidence>
<evidence type="ECO:0000256" key="5">
    <source>
        <dbReference type="ARBA" id="ARBA00022643"/>
    </source>
</evidence>
<dbReference type="InterPro" id="IPR036188">
    <property type="entry name" value="FAD/NAD-bd_sf"/>
</dbReference>
<gene>
    <name evidence="12" type="ORF">KGMB03357_17510</name>
</gene>
<evidence type="ECO:0000256" key="3">
    <source>
        <dbReference type="ARBA" id="ARBA00011048"/>
    </source>
</evidence>
<proteinExistence type="inferred from homology"/>
<dbReference type="GeneID" id="86194765"/>
<organism evidence="12 13">
    <name type="scientific">Anaerotignum faecicola</name>
    <dbReference type="NCBI Taxonomy" id="2358141"/>
    <lineage>
        <taxon>Bacteria</taxon>
        <taxon>Bacillati</taxon>
        <taxon>Bacillota</taxon>
        <taxon>Clostridia</taxon>
        <taxon>Lachnospirales</taxon>
        <taxon>Anaerotignaceae</taxon>
        <taxon>Anaerotignum</taxon>
    </lineage>
</organism>
<comment type="caution">
    <text evidence="12">The sequence shown here is derived from an EMBL/GenBank/DDBJ whole genome shotgun (WGS) entry which is preliminary data.</text>
</comment>
<name>A0A401LEX3_9FIRM</name>
<evidence type="ECO:0000256" key="8">
    <source>
        <dbReference type="ARBA" id="ARBA00023004"/>
    </source>
</evidence>
<dbReference type="RefSeq" id="WP_118582439.1">
    <property type="nucleotide sequence ID" value="NZ_DAWBID010000050.1"/>
</dbReference>
<feature type="domain" description="NADH:flavin oxidoreductase/NADH oxidase N-terminal" evidence="10">
    <location>
        <begin position="2"/>
        <end position="326"/>
    </location>
</feature>
<comment type="similarity">
    <text evidence="3">In the N-terminal section; belongs to the NADH:flavin oxidoreductase/NADH oxidase family.</text>
</comment>
<dbReference type="GO" id="GO:0051536">
    <property type="term" value="F:iron-sulfur cluster binding"/>
    <property type="evidence" value="ECO:0007669"/>
    <property type="project" value="UniProtKB-KW"/>
</dbReference>
<reference evidence="12 13" key="1">
    <citation type="submission" date="2018-10" db="EMBL/GenBank/DDBJ databases">
        <title>Draft Genome Sequence of Anaerotignum sp. KCTC 15736.</title>
        <authorList>
            <person name="Choi S.H."/>
            <person name="Kim J.S."/>
            <person name="Kang S.W."/>
            <person name="Lee J.S."/>
            <person name="Park S.H."/>
        </authorList>
    </citation>
    <scope>NUCLEOTIDE SEQUENCE [LARGE SCALE GENOMIC DNA]</scope>
    <source>
        <strain evidence="12 13">KCTC 15736</strain>
    </source>
</reference>
<dbReference type="Gene3D" id="3.40.50.720">
    <property type="entry name" value="NAD(P)-binding Rossmann-like Domain"/>
    <property type="match status" value="1"/>
</dbReference>
<keyword evidence="13" id="KW-1185">Reference proteome</keyword>
<dbReference type="EMBL" id="BHVZ01000010">
    <property type="protein sequence ID" value="GCB30090.1"/>
    <property type="molecule type" value="Genomic_DNA"/>
</dbReference>
<dbReference type="InterPro" id="IPR051793">
    <property type="entry name" value="NADH:flavin_oxidoreductase"/>
</dbReference>
<evidence type="ECO:0000313" key="13">
    <source>
        <dbReference type="Proteomes" id="UP000287361"/>
    </source>
</evidence>